<keyword evidence="3" id="KW-1185">Reference proteome</keyword>
<organism evidence="2 3">
    <name type="scientific">Piscibacillus salipiscarius</name>
    <dbReference type="NCBI Taxonomy" id="299480"/>
    <lineage>
        <taxon>Bacteria</taxon>
        <taxon>Bacillati</taxon>
        <taxon>Bacillota</taxon>
        <taxon>Bacilli</taxon>
        <taxon>Bacillales</taxon>
        <taxon>Bacillaceae</taxon>
        <taxon>Piscibacillus</taxon>
    </lineage>
</organism>
<feature type="transmembrane region" description="Helical" evidence="1">
    <location>
        <begin position="121"/>
        <end position="144"/>
    </location>
</feature>
<dbReference type="Proteomes" id="UP001597452">
    <property type="component" value="Unassembled WGS sequence"/>
</dbReference>
<dbReference type="RefSeq" id="WP_377330055.1">
    <property type="nucleotide sequence ID" value="NZ_JBHUMZ010000050.1"/>
</dbReference>
<feature type="transmembrane region" description="Helical" evidence="1">
    <location>
        <begin position="38"/>
        <end position="60"/>
    </location>
</feature>
<dbReference type="EMBL" id="JBHUMZ010000050">
    <property type="protein sequence ID" value="MFD2639984.1"/>
    <property type="molecule type" value="Genomic_DNA"/>
</dbReference>
<evidence type="ECO:0000313" key="3">
    <source>
        <dbReference type="Proteomes" id="UP001597452"/>
    </source>
</evidence>
<keyword evidence="1" id="KW-1133">Transmembrane helix</keyword>
<name>A0ABW5QDB6_9BACI</name>
<gene>
    <name evidence="2" type="ORF">ACFSW4_14030</name>
</gene>
<keyword evidence="1" id="KW-0812">Transmembrane</keyword>
<feature type="transmembrane region" description="Helical" evidence="1">
    <location>
        <begin position="91"/>
        <end position="115"/>
    </location>
</feature>
<reference evidence="3" key="1">
    <citation type="journal article" date="2019" name="Int. J. Syst. Evol. Microbiol.">
        <title>The Global Catalogue of Microorganisms (GCM) 10K type strain sequencing project: providing services to taxonomists for standard genome sequencing and annotation.</title>
        <authorList>
            <consortium name="The Broad Institute Genomics Platform"/>
            <consortium name="The Broad Institute Genome Sequencing Center for Infectious Disease"/>
            <person name="Wu L."/>
            <person name="Ma J."/>
        </authorList>
    </citation>
    <scope>NUCLEOTIDE SEQUENCE [LARGE SCALE GENOMIC DNA]</scope>
    <source>
        <strain evidence="3">TISTR 1571</strain>
    </source>
</reference>
<feature type="transmembrane region" description="Helical" evidence="1">
    <location>
        <begin position="7"/>
        <end position="32"/>
    </location>
</feature>
<evidence type="ECO:0000313" key="2">
    <source>
        <dbReference type="EMBL" id="MFD2639984.1"/>
    </source>
</evidence>
<dbReference type="InterPro" id="IPR009577">
    <property type="entry name" value="Sm_multidrug_ex"/>
</dbReference>
<sequence length="163" mass="18351">MNFSKLLFVYSMVFILAAVPFLEGPIIAPVAVLAGLSFWPVFILAVIGNLITVYLLIIFINKVKEWRRAKKKEKQSKRETRAKNLWDKYGLPGLTLIGPFFVGSHVTAFSGILLGGSKKKVAFWMSVSITGWSLLFCVLVLYGFSDVHETNPFVDRLMKVFES</sequence>
<comment type="caution">
    <text evidence="2">The sequence shown here is derived from an EMBL/GenBank/DDBJ whole genome shotgun (WGS) entry which is preliminary data.</text>
</comment>
<dbReference type="InterPro" id="IPR036259">
    <property type="entry name" value="MFS_trans_sf"/>
</dbReference>
<protein>
    <submittedName>
        <fullName evidence="2">Small multi-drug export protein</fullName>
    </submittedName>
</protein>
<proteinExistence type="predicted"/>
<evidence type="ECO:0000256" key="1">
    <source>
        <dbReference type="SAM" id="Phobius"/>
    </source>
</evidence>
<keyword evidence="1" id="KW-0472">Membrane</keyword>
<dbReference type="SUPFAM" id="SSF103473">
    <property type="entry name" value="MFS general substrate transporter"/>
    <property type="match status" value="1"/>
</dbReference>
<accession>A0ABW5QDB6</accession>
<dbReference type="Pfam" id="PF06695">
    <property type="entry name" value="Sm_multidrug_ex"/>
    <property type="match status" value="1"/>
</dbReference>